<accession>A0A8X7VWK6</accession>
<keyword evidence="3" id="KW-1185">Reference proteome</keyword>
<dbReference type="AlphaFoldDB" id="A0A8X7VWK6"/>
<feature type="compositionally biased region" description="Basic and acidic residues" evidence="1">
    <location>
        <begin position="20"/>
        <end position="61"/>
    </location>
</feature>
<organism evidence="2 3">
    <name type="scientific">Brassica carinata</name>
    <name type="common">Ethiopian mustard</name>
    <name type="synonym">Abyssinian cabbage</name>
    <dbReference type="NCBI Taxonomy" id="52824"/>
    <lineage>
        <taxon>Eukaryota</taxon>
        <taxon>Viridiplantae</taxon>
        <taxon>Streptophyta</taxon>
        <taxon>Embryophyta</taxon>
        <taxon>Tracheophyta</taxon>
        <taxon>Spermatophyta</taxon>
        <taxon>Magnoliopsida</taxon>
        <taxon>eudicotyledons</taxon>
        <taxon>Gunneridae</taxon>
        <taxon>Pentapetalae</taxon>
        <taxon>rosids</taxon>
        <taxon>malvids</taxon>
        <taxon>Brassicales</taxon>
        <taxon>Brassicaceae</taxon>
        <taxon>Brassiceae</taxon>
        <taxon>Brassica</taxon>
    </lineage>
</organism>
<sequence>MVKPMIADLDRLYELMDSTHQDSSRLRALREELKNPNREREEAEKTEIDKEESEKEVDRSNTGRIRRHAWRNRWRRVERAS</sequence>
<gene>
    <name evidence="2" type="ORF">Bca52824_012249</name>
</gene>
<dbReference type="EMBL" id="JAAMPC010000003">
    <property type="protein sequence ID" value="KAG2319036.1"/>
    <property type="molecule type" value="Genomic_DNA"/>
</dbReference>
<evidence type="ECO:0000256" key="1">
    <source>
        <dbReference type="SAM" id="MobiDB-lite"/>
    </source>
</evidence>
<evidence type="ECO:0000313" key="2">
    <source>
        <dbReference type="EMBL" id="KAG2319036.1"/>
    </source>
</evidence>
<comment type="caution">
    <text evidence="2">The sequence shown here is derived from an EMBL/GenBank/DDBJ whole genome shotgun (WGS) entry which is preliminary data.</text>
</comment>
<feature type="region of interest" description="Disordered" evidence="1">
    <location>
        <begin position="20"/>
        <end position="62"/>
    </location>
</feature>
<proteinExistence type="predicted"/>
<name>A0A8X7VWK6_BRACI</name>
<reference evidence="2 3" key="1">
    <citation type="submission" date="2020-02" db="EMBL/GenBank/DDBJ databases">
        <authorList>
            <person name="Ma Q."/>
            <person name="Huang Y."/>
            <person name="Song X."/>
            <person name="Pei D."/>
        </authorList>
    </citation>
    <scope>NUCLEOTIDE SEQUENCE [LARGE SCALE GENOMIC DNA]</scope>
    <source>
        <strain evidence="2">Sxm20200214</strain>
        <tissue evidence="2">Leaf</tissue>
    </source>
</reference>
<dbReference type="Proteomes" id="UP000886595">
    <property type="component" value="Unassembled WGS sequence"/>
</dbReference>
<evidence type="ECO:0000313" key="3">
    <source>
        <dbReference type="Proteomes" id="UP000886595"/>
    </source>
</evidence>
<protein>
    <submittedName>
        <fullName evidence="2">Uncharacterized protein</fullName>
    </submittedName>
</protein>